<comment type="caution">
    <text evidence="10">The sequence shown here is derived from an EMBL/GenBank/DDBJ whole genome shotgun (WGS) entry which is preliminary data.</text>
</comment>
<dbReference type="Gene3D" id="1.20.1250.20">
    <property type="entry name" value="MFS general substrate transporter like domains"/>
    <property type="match status" value="1"/>
</dbReference>
<evidence type="ECO:0000256" key="5">
    <source>
        <dbReference type="ARBA" id="ARBA00022989"/>
    </source>
</evidence>
<keyword evidence="7" id="KW-0813">Transport</keyword>
<dbReference type="InterPro" id="IPR000109">
    <property type="entry name" value="POT_fam"/>
</dbReference>
<proteinExistence type="inferred from homology"/>
<dbReference type="PANTHER" id="PTHR11654">
    <property type="entry name" value="OLIGOPEPTIDE TRANSPORTER-RELATED"/>
    <property type="match status" value="1"/>
</dbReference>
<feature type="region of interest" description="Disordered" evidence="8">
    <location>
        <begin position="280"/>
        <end position="301"/>
    </location>
</feature>
<feature type="transmembrane region" description="Helical" evidence="9">
    <location>
        <begin position="189"/>
        <end position="208"/>
    </location>
</feature>
<keyword evidence="6 9" id="KW-0472">Membrane</keyword>
<dbReference type="Proteomes" id="UP000663828">
    <property type="component" value="Unassembled WGS sequence"/>
</dbReference>
<feature type="transmembrane region" description="Helical" evidence="9">
    <location>
        <begin position="416"/>
        <end position="436"/>
    </location>
</feature>
<feature type="transmembrane region" description="Helical" evidence="9">
    <location>
        <begin position="336"/>
        <end position="357"/>
    </location>
</feature>
<keyword evidence="4" id="KW-0571">Peptide transport</keyword>
<dbReference type="InterPro" id="IPR018456">
    <property type="entry name" value="PTR2_symporter_CS"/>
</dbReference>
<evidence type="ECO:0000313" key="10">
    <source>
        <dbReference type="EMBL" id="CAF0836467.1"/>
    </source>
</evidence>
<dbReference type="Pfam" id="PF00854">
    <property type="entry name" value="PTR2"/>
    <property type="match status" value="1"/>
</dbReference>
<dbReference type="AlphaFoldDB" id="A0A813V5Z3"/>
<evidence type="ECO:0000256" key="2">
    <source>
        <dbReference type="ARBA" id="ARBA00005982"/>
    </source>
</evidence>
<feature type="transmembrane region" description="Helical" evidence="9">
    <location>
        <begin position="220"/>
        <end position="240"/>
    </location>
</feature>
<name>A0A813V5Z3_ADIRI</name>
<feature type="transmembrane region" description="Helical" evidence="9">
    <location>
        <begin position="456"/>
        <end position="480"/>
    </location>
</feature>
<feature type="transmembrane region" description="Helical" evidence="9">
    <location>
        <begin position="530"/>
        <end position="551"/>
    </location>
</feature>
<dbReference type="GO" id="GO:0006857">
    <property type="term" value="P:oligopeptide transport"/>
    <property type="evidence" value="ECO:0007669"/>
    <property type="project" value="InterPro"/>
</dbReference>
<sequence>MDDTNFGETTLLIPSIGLSPSIQDNRSRRQRQLAIYLILASTLFERLAFYSLALNLVVTLKSTESNWDPENSTTASFIFFGVSYLSTLIFAAVSDARLGRERTIIVGFILYIIGYIFINLIANVNTHDSICKGPSPTHVSIFTEHCGPQIVGTLIFMAIGVGAVQANMAVFGAEQTQESKITSRYFDKYYIAVNIGAIAATLSVPLVQTDTENMTTSNSYFFGYLIAMFMLLISAGLFIFGRRYYLHVPPYDSVIMKCIPVVLNAFQTWLKHENIRERSASSSHRRDSGHGRNSISENETLPANGRSLSFLDYAKAANRGKFTDRIVNDVKSLRRAFIVFILLIPYWIIYYQIQITFPLQGQHMFIPILRQTDPMPISWMSLGDSVTIIVGLMIFNLFIYKRLSNPSQTLSIRRKLVIGMILASLSMCIAGIVEIFRQNQCISDKDDSTLSIFAQLPQNICMGLAEIFATVASLEYAYLAAPRSAQALLMSLQFCSLGISSAIGKVYLSLYSTTTGIFDFSCQHLNQWTFTLYFFVLSALQMPFLIIIVICDRKFQILKLNPQQIENEQFQSR</sequence>
<comment type="similarity">
    <text evidence="2 7">Belongs to the major facilitator superfamily. Proton-dependent oligopeptide transporter (POT/PTR) (TC 2.A.17) family.</text>
</comment>
<feature type="transmembrane region" description="Helical" evidence="9">
    <location>
        <begin position="487"/>
        <end position="510"/>
    </location>
</feature>
<accession>A0A813V5Z3</accession>
<feature type="transmembrane region" description="Helical" evidence="9">
    <location>
        <begin position="33"/>
        <end position="53"/>
    </location>
</feature>
<dbReference type="GO" id="GO:0022857">
    <property type="term" value="F:transmembrane transporter activity"/>
    <property type="evidence" value="ECO:0007669"/>
    <property type="project" value="InterPro"/>
</dbReference>
<protein>
    <submittedName>
        <fullName evidence="10">Uncharacterized protein</fullName>
    </submittedName>
</protein>
<organism evidence="10 11">
    <name type="scientific">Adineta ricciae</name>
    <name type="common">Rotifer</name>
    <dbReference type="NCBI Taxonomy" id="249248"/>
    <lineage>
        <taxon>Eukaryota</taxon>
        <taxon>Metazoa</taxon>
        <taxon>Spiralia</taxon>
        <taxon>Gnathifera</taxon>
        <taxon>Rotifera</taxon>
        <taxon>Eurotatoria</taxon>
        <taxon>Bdelloidea</taxon>
        <taxon>Adinetida</taxon>
        <taxon>Adinetidae</taxon>
        <taxon>Adineta</taxon>
    </lineage>
</organism>
<feature type="transmembrane region" description="Helical" evidence="9">
    <location>
        <begin position="377"/>
        <end position="400"/>
    </location>
</feature>
<feature type="transmembrane region" description="Helical" evidence="9">
    <location>
        <begin position="73"/>
        <end position="92"/>
    </location>
</feature>
<keyword evidence="4" id="KW-0653">Protein transport</keyword>
<evidence type="ECO:0000256" key="4">
    <source>
        <dbReference type="ARBA" id="ARBA00022856"/>
    </source>
</evidence>
<evidence type="ECO:0000256" key="7">
    <source>
        <dbReference type="RuleBase" id="RU003755"/>
    </source>
</evidence>
<keyword evidence="3 7" id="KW-0812">Transmembrane</keyword>
<keyword evidence="5 9" id="KW-1133">Transmembrane helix</keyword>
<reference evidence="10" key="1">
    <citation type="submission" date="2021-02" db="EMBL/GenBank/DDBJ databases">
        <authorList>
            <person name="Nowell W R."/>
        </authorList>
    </citation>
    <scope>NUCLEOTIDE SEQUENCE</scope>
</reference>
<dbReference type="GO" id="GO:0016020">
    <property type="term" value="C:membrane"/>
    <property type="evidence" value="ECO:0007669"/>
    <property type="project" value="UniProtKB-SubCell"/>
</dbReference>
<feature type="transmembrane region" description="Helical" evidence="9">
    <location>
        <begin position="150"/>
        <end position="168"/>
    </location>
</feature>
<dbReference type="SUPFAM" id="SSF103473">
    <property type="entry name" value="MFS general substrate transporter"/>
    <property type="match status" value="1"/>
</dbReference>
<feature type="compositionally biased region" description="Basic and acidic residues" evidence="8">
    <location>
        <begin position="280"/>
        <end position="290"/>
    </location>
</feature>
<evidence type="ECO:0000313" key="11">
    <source>
        <dbReference type="Proteomes" id="UP000663828"/>
    </source>
</evidence>
<dbReference type="PROSITE" id="PS01023">
    <property type="entry name" value="PTR2_2"/>
    <property type="match status" value="1"/>
</dbReference>
<evidence type="ECO:0000256" key="1">
    <source>
        <dbReference type="ARBA" id="ARBA00004141"/>
    </source>
</evidence>
<evidence type="ECO:0000256" key="6">
    <source>
        <dbReference type="ARBA" id="ARBA00023136"/>
    </source>
</evidence>
<evidence type="ECO:0000256" key="3">
    <source>
        <dbReference type="ARBA" id="ARBA00022692"/>
    </source>
</evidence>
<comment type="subcellular location">
    <subcellularLocation>
        <location evidence="1 7">Membrane</location>
        <topology evidence="1 7">Multi-pass membrane protein</topology>
    </subcellularLocation>
</comment>
<dbReference type="InterPro" id="IPR036259">
    <property type="entry name" value="MFS_trans_sf"/>
</dbReference>
<keyword evidence="11" id="KW-1185">Reference proteome</keyword>
<feature type="transmembrane region" description="Helical" evidence="9">
    <location>
        <begin position="104"/>
        <end position="122"/>
    </location>
</feature>
<gene>
    <name evidence="10" type="ORF">XAT740_LOCUS4737</name>
</gene>
<dbReference type="EMBL" id="CAJNOR010000198">
    <property type="protein sequence ID" value="CAF0836467.1"/>
    <property type="molecule type" value="Genomic_DNA"/>
</dbReference>
<evidence type="ECO:0000256" key="9">
    <source>
        <dbReference type="SAM" id="Phobius"/>
    </source>
</evidence>
<evidence type="ECO:0000256" key="8">
    <source>
        <dbReference type="SAM" id="MobiDB-lite"/>
    </source>
</evidence>